<proteinExistence type="predicted"/>
<accession>A0ABQ4PS19</accession>
<protein>
    <submittedName>
        <fullName evidence="2">Uncharacterized protein</fullName>
    </submittedName>
</protein>
<reference evidence="2" key="1">
    <citation type="submission" date="2021-05" db="EMBL/GenBank/DDBJ databases">
        <title>Molecular characterization for Shewanella algae harboring chromosomal blaOXA-55-like strains isolated from clinical and environment sample.</title>
        <authorList>
            <person name="Ohama Y."/>
            <person name="Aoki K."/>
            <person name="Harada S."/>
            <person name="Moriya K."/>
            <person name="Ishii Y."/>
            <person name="Tateda K."/>
        </authorList>
    </citation>
    <scope>NUCLEOTIDE SEQUENCE</scope>
    <source>
        <strain evidence="2">JCM 11563</strain>
    </source>
</reference>
<keyword evidence="1" id="KW-0812">Transmembrane</keyword>
<evidence type="ECO:0000313" key="2">
    <source>
        <dbReference type="EMBL" id="GIU52536.1"/>
    </source>
</evidence>
<feature type="transmembrane region" description="Helical" evidence="1">
    <location>
        <begin position="38"/>
        <end position="59"/>
    </location>
</feature>
<dbReference type="EMBL" id="BPEY01000197">
    <property type="protein sequence ID" value="GIU52536.1"/>
    <property type="molecule type" value="Genomic_DNA"/>
</dbReference>
<evidence type="ECO:0000313" key="3">
    <source>
        <dbReference type="Proteomes" id="UP000887104"/>
    </source>
</evidence>
<keyword evidence="3" id="KW-1185">Reference proteome</keyword>
<name>A0ABQ4PS19_9GAMM</name>
<keyword evidence="1" id="KW-0472">Membrane</keyword>
<gene>
    <name evidence="2" type="ORF">TUM4438_45500</name>
</gene>
<organism evidence="2 3">
    <name type="scientific">Shewanella sairae</name>
    <dbReference type="NCBI Taxonomy" id="190310"/>
    <lineage>
        <taxon>Bacteria</taxon>
        <taxon>Pseudomonadati</taxon>
        <taxon>Pseudomonadota</taxon>
        <taxon>Gammaproteobacteria</taxon>
        <taxon>Alteromonadales</taxon>
        <taxon>Shewanellaceae</taxon>
        <taxon>Shewanella</taxon>
    </lineage>
</organism>
<keyword evidence="1" id="KW-1133">Transmembrane helix</keyword>
<dbReference type="Proteomes" id="UP000887104">
    <property type="component" value="Unassembled WGS sequence"/>
</dbReference>
<sequence length="62" mass="6920">MFEMKGLKVRGILITSSGIAIGNFLYDAYLSSSPTVDFVKPVFIFMFIFAVLFIVNNTLGKH</sequence>
<comment type="caution">
    <text evidence="2">The sequence shown here is derived from an EMBL/GenBank/DDBJ whole genome shotgun (WGS) entry which is preliminary data.</text>
</comment>
<feature type="transmembrane region" description="Helical" evidence="1">
    <location>
        <begin position="7"/>
        <end position="26"/>
    </location>
</feature>
<evidence type="ECO:0000256" key="1">
    <source>
        <dbReference type="SAM" id="Phobius"/>
    </source>
</evidence>